<organism evidence="7 8">
    <name type="scientific">Arachnia propionica</name>
    <dbReference type="NCBI Taxonomy" id="1750"/>
    <lineage>
        <taxon>Bacteria</taxon>
        <taxon>Bacillati</taxon>
        <taxon>Actinomycetota</taxon>
        <taxon>Actinomycetes</taxon>
        <taxon>Propionibacteriales</taxon>
        <taxon>Propionibacteriaceae</taxon>
        <taxon>Arachnia</taxon>
    </lineage>
</organism>
<evidence type="ECO:0000259" key="6">
    <source>
        <dbReference type="PROSITE" id="PS50977"/>
    </source>
</evidence>
<dbReference type="PANTHER" id="PTHR30055">
    <property type="entry name" value="HTH-TYPE TRANSCRIPTIONAL REGULATOR RUTR"/>
    <property type="match status" value="1"/>
</dbReference>
<dbReference type="GO" id="GO:0003700">
    <property type="term" value="F:DNA-binding transcription factor activity"/>
    <property type="evidence" value="ECO:0007669"/>
    <property type="project" value="TreeGrafter"/>
</dbReference>
<evidence type="ECO:0000256" key="3">
    <source>
        <dbReference type="ARBA" id="ARBA00023125"/>
    </source>
</evidence>
<dbReference type="EMBL" id="RQYT01000053">
    <property type="protein sequence ID" value="RRD48122.1"/>
    <property type="molecule type" value="Genomic_DNA"/>
</dbReference>
<evidence type="ECO:0000313" key="7">
    <source>
        <dbReference type="EMBL" id="RRD48122.1"/>
    </source>
</evidence>
<gene>
    <name evidence="7" type="ORF">EII35_14270</name>
</gene>
<feature type="domain" description="HTH tetR-type" evidence="6">
    <location>
        <begin position="8"/>
        <end position="68"/>
    </location>
</feature>
<accession>A0A3P1WNJ1</accession>
<evidence type="ECO:0000256" key="4">
    <source>
        <dbReference type="ARBA" id="ARBA00023163"/>
    </source>
</evidence>
<dbReference type="SUPFAM" id="SSF46689">
    <property type="entry name" value="Homeodomain-like"/>
    <property type="match status" value="1"/>
</dbReference>
<feature type="DNA-binding region" description="H-T-H motif" evidence="5">
    <location>
        <begin position="31"/>
        <end position="50"/>
    </location>
</feature>
<dbReference type="InterPro" id="IPR050109">
    <property type="entry name" value="HTH-type_TetR-like_transc_reg"/>
</dbReference>
<keyword evidence="1" id="KW-0678">Repressor</keyword>
<reference evidence="7 8" key="1">
    <citation type="submission" date="2018-11" db="EMBL/GenBank/DDBJ databases">
        <title>Genomes From Bacteria Associated with the Canine Oral Cavity: a Test Case for Automated Genome-Based Taxonomic Assignment.</title>
        <authorList>
            <person name="Coil D.A."/>
            <person name="Jospin G."/>
            <person name="Darling A.E."/>
            <person name="Wallis C."/>
            <person name="Davis I.J."/>
            <person name="Harris S."/>
            <person name="Eisen J.A."/>
            <person name="Holcombe L.J."/>
            <person name="O'Flynn C."/>
        </authorList>
    </citation>
    <scope>NUCLEOTIDE SEQUENCE [LARGE SCALE GENOMIC DNA]</scope>
    <source>
        <strain evidence="7 8">OH2822_COT-296</strain>
    </source>
</reference>
<dbReference type="GO" id="GO:0000976">
    <property type="term" value="F:transcription cis-regulatory region binding"/>
    <property type="evidence" value="ECO:0007669"/>
    <property type="project" value="TreeGrafter"/>
</dbReference>
<dbReference type="InterPro" id="IPR036271">
    <property type="entry name" value="Tet_transcr_reg_TetR-rel_C_sf"/>
</dbReference>
<dbReference type="Proteomes" id="UP000280935">
    <property type="component" value="Unassembled WGS sequence"/>
</dbReference>
<dbReference type="OrthoDB" id="9816296at2"/>
<keyword evidence="4" id="KW-0804">Transcription</keyword>
<sequence>MTPRLDRDARKAQLAHAVWQVILTRGISAVSVRSVAEQAGLVVGSLRHVFPTRAELMTFSAELMLQRATERVLAVPWSEDPEEYAFNVIEQLLPLTEDSRAELEVNLALMAEAVALPDLLAIRDRVHQQLREVTTRLVELLSGPSRDPRHVDAATQRLHALIDGLAFHLLHHRPDDDPAWALDIIRGEMSAIRSGNAADGRAVQP</sequence>
<evidence type="ECO:0000313" key="8">
    <source>
        <dbReference type="Proteomes" id="UP000280935"/>
    </source>
</evidence>
<dbReference type="InterPro" id="IPR039538">
    <property type="entry name" value="BetI_C"/>
</dbReference>
<keyword evidence="3 5" id="KW-0238">DNA-binding</keyword>
<evidence type="ECO:0000256" key="2">
    <source>
        <dbReference type="ARBA" id="ARBA00023015"/>
    </source>
</evidence>
<dbReference type="PANTHER" id="PTHR30055:SF234">
    <property type="entry name" value="HTH-TYPE TRANSCRIPTIONAL REGULATOR BETI"/>
    <property type="match status" value="1"/>
</dbReference>
<dbReference type="Pfam" id="PF13977">
    <property type="entry name" value="TetR_C_6"/>
    <property type="match status" value="1"/>
</dbReference>
<evidence type="ECO:0000256" key="1">
    <source>
        <dbReference type="ARBA" id="ARBA00022491"/>
    </source>
</evidence>
<name>A0A3P1WNJ1_9ACTN</name>
<dbReference type="InterPro" id="IPR001647">
    <property type="entry name" value="HTH_TetR"/>
</dbReference>
<dbReference type="InterPro" id="IPR009057">
    <property type="entry name" value="Homeodomain-like_sf"/>
</dbReference>
<dbReference type="RefSeq" id="WP_125229134.1">
    <property type="nucleotide sequence ID" value="NZ_RQYT01000053.1"/>
</dbReference>
<protein>
    <submittedName>
        <fullName evidence="7">TetR family transcriptional regulator</fullName>
    </submittedName>
</protein>
<dbReference type="PROSITE" id="PS50977">
    <property type="entry name" value="HTH_TETR_2"/>
    <property type="match status" value="1"/>
</dbReference>
<proteinExistence type="predicted"/>
<comment type="caution">
    <text evidence="7">The sequence shown here is derived from an EMBL/GenBank/DDBJ whole genome shotgun (WGS) entry which is preliminary data.</text>
</comment>
<keyword evidence="2" id="KW-0805">Transcription regulation</keyword>
<dbReference type="AlphaFoldDB" id="A0A3P1WNJ1"/>
<dbReference type="Gene3D" id="1.10.357.10">
    <property type="entry name" value="Tetracycline Repressor, domain 2"/>
    <property type="match status" value="1"/>
</dbReference>
<dbReference type="SUPFAM" id="SSF48498">
    <property type="entry name" value="Tetracyclin repressor-like, C-terminal domain"/>
    <property type="match status" value="1"/>
</dbReference>
<evidence type="ECO:0000256" key="5">
    <source>
        <dbReference type="PROSITE-ProRule" id="PRU00335"/>
    </source>
</evidence>